<keyword evidence="2" id="KW-0804">Transcription</keyword>
<keyword evidence="1 5" id="KW-0240">DNA-directed RNA polymerase</keyword>
<protein>
    <submittedName>
        <fullName evidence="5">DNA-directed RNA polymerase subunit D</fullName>
        <ecNumber evidence="5">2.7.7.6</ecNumber>
    </submittedName>
</protein>
<evidence type="ECO:0000313" key="5">
    <source>
        <dbReference type="EMBL" id="VVC03228.1"/>
    </source>
</evidence>
<dbReference type="SUPFAM" id="SSF55257">
    <property type="entry name" value="RBP11-like subunits of RNA polymerase"/>
    <property type="match status" value="1"/>
</dbReference>
<dbReference type="Pfam" id="PF01000">
    <property type="entry name" value="RNA_pol_A_bac"/>
    <property type="match status" value="1"/>
</dbReference>
<evidence type="ECO:0000256" key="1">
    <source>
        <dbReference type="ARBA" id="ARBA00022478"/>
    </source>
</evidence>
<keyword evidence="5" id="KW-0548">Nucleotidyltransferase</keyword>
<dbReference type="EMBL" id="CABMJJ010000007">
    <property type="protein sequence ID" value="VVC03228.1"/>
    <property type="molecule type" value="Genomic_DNA"/>
</dbReference>
<keyword evidence="5" id="KW-0808">Transferase</keyword>
<dbReference type="PANTHER" id="PTHR11800:SF2">
    <property type="entry name" value="DNA-DIRECTED RNA POLYMERASE II SUBUNIT RPB3"/>
    <property type="match status" value="1"/>
</dbReference>
<dbReference type="InterPro" id="IPR011262">
    <property type="entry name" value="DNA-dir_RNA_pol_insert"/>
</dbReference>
<evidence type="ECO:0000313" key="6">
    <source>
        <dbReference type="Proteomes" id="UP000789941"/>
    </source>
</evidence>
<dbReference type="GO" id="GO:0006351">
    <property type="term" value="P:DNA-templated transcription"/>
    <property type="evidence" value="ECO:0007669"/>
    <property type="project" value="InterPro"/>
</dbReference>
<dbReference type="AlphaFoldDB" id="A0A5E4LQ40"/>
<dbReference type="InterPro" id="IPR050518">
    <property type="entry name" value="Rpo3/RPB3_RNA_Pol_subunit"/>
</dbReference>
<dbReference type="Proteomes" id="UP000789941">
    <property type="component" value="Unassembled WGS sequence"/>
</dbReference>
<reference evidence="5 6" key="1">
    <citation type="submission" date="2019-08" db="EMBL/GenBank/DDBJ databases">
        <authorList>
            <person name="Vazquez-Campos X."/>
        </authorList>
    </citation>
    <scope>NUCLEOTIDE SEQUENCE [LARGE SCALE GENOMIC DNA]</scope>
    <source>
        <strain evidence="5">LFW-283_2</strain>
    </source>
</reference>
<dbReference type="InterPro" id="IPR011263">
    <property type="entry name" value="DNA-dir_RNA_pol_RpoA/D/Rpb3"/>
</dbReference>
<feature type="region of interest" description="Disordered" evidence="3">
    <location>
        <begin position="187"/>
        <end position="206"/>
    </location>
</feature>
<dbReference type="SUPFAM" id="SSF56553">
    <property type="entry name" value="Insert subdomain of RNA polymerase alpha subunit"/>
    <property type="match status" value="1"/>
</dbReference>
<proteinExistence type="predicted"/>
<dbReference type="GO" id="GO:0003899">
    <property type="term" value="F:DNA-directed RNA polymerase activity"/>
    <property type="evidence" value="ECO:0007669"/>
    <property type="project" value="UniProtKB-EC"/>
</dbReference>
<evidence type="ECO:0000256" key="3">
    <source>
        <dbReference type="SAM" id="MobiDB-lite"/>
    </source>
</evidence>
<name>A0A5E4LQ40_9ARCH</name>
<dbReference type="GO" id="GO:0000428">
    <property type="term" value="C:DNA-directed RNA polymerase complex"/>
    <property type="evidence" value="ECO:0007669"/>
    <property type="project" value="UniProtKB-KW"/>
</dbReference>
<accession>A0A5E4LQ40</accession>
<sequence length="206" mass="22960">MKLTLDKKHANRVVFVAKDSVSTFANMVRRYGMSRISVMAIDAVTFYDNTSAFWDEYLSHRLGLLPLLTPENTPKTTEVTFSLDAEGPKVVYASDLVSSDKEITVAKGAIPVVTLGPNQHLRFECKAISGTARTHAKYQAGLIGYGVEDDTIKYVVETFFQMEPSEVVLRTCDLILDDIEKVEAALGKKPEKKEKPAKKAKKKKEE</sequence>
<feature type="domain" description="DNA-directed RNA polymerase RpoA/D/Rpb3-type" evidence="4">
    <location>
        <begin position="12"/>
        <end position="185"/>
    </location>
</feature>
<dbReference type="PANTHER" id="PTHR11800">
    <property type="entry name" value="DNA-DIRECTED RNA POLYMERASE"/>
    <property type="match status" value="1"/>
</dbReference>
<comment type="caution">
    <text evidence="5">The sequence shown here is derived from an EMBL/GenBank/DDBJ whole genome shotgun (WGS) entry which is preliminary data.</text>
</comment>
<dbReference type="Gene3D" id="2.170.120.12">
    <property type="entry name" value="DNA-directed RNA polymerase, insert domain"/>
    <property type="match status" value="1"/>
</dbReference>
<dbReference type="Gene3D" id="3.30.1360.10">
    <property type="entry name" value="RNA polymerase, RBP11-like subunit"/>
    <property type="match status" value="1"/>
</dbReference>
<dbReference type="GO" id="GO:0046983">
    <property type="term" value="F:protein dimerization activity"/>
    <property type="evidence" value="ECO:0007669"/>
    <property type="project" value="InterPro"/>
</dbReference>
<dbReference type="InterPro" id="IPR036603">
    <property type="entry name" value="RBP11-like"/>
</dbReference>
<dbReference type="InterPro" id="IPR036643">
    <property type="entry name" value="RNApol_insert_sf"/>
</dbReference>
<evidence type="ECO:0000259" key="4">
    <source>
        <dbReference type="SMART" id="SM00662"/>
    </source>
</evidence>
<gene>
    <name evidence="5" type="primary">rpoD</name>
    <name evidence="5" type="ORF">LFW2832_00243</name>
</gene>
<evidence type="ECO:0000256" key="2">
    <source>
        <dbReference type="ARBA" id="ARBA00023163"/>
    </source>
</evidence>
<organism evidence="5 6">
    <name type="scientific">Candidatus Bilamarchaeum dharawalense</name>
    <dbReference type="NCBI Taxonomy" id="2885759"/>
    <lineage>
        <taxon>Archaea</taxon>
        <taxon>Candidatus Micrarchaeota</taxon>
        <taxon>Candidatus Micrarchaeia</taxon>
        <taxon>Candidatus Anstonellales</taxon>
        <taxon>Candidatus Bilamarchaeaceae</taxon>
        <taxon>Candidatus Bilamarchaeum</taxon>
    </lineage>
</organism>
<dbReference type="EC" id="2.7.7.6" evidence="5"/>
<dbReference type="SMART" id="SM00662">
    <property type="entry name" value="RPOLD"/>
    <property type="match status" value="1"/>
</dbReference>
<feature type="compositionally biased region" description="Basic residues" evidence="3">
    <location>
        <begin position="195"/>
        <end position="206"/>
    </location>
</feature>